<keyword evidence="6" id="KW-1185">Reference proteome</keyword>
<dbReference type="Gene3D" id="3.30.60.90">
    <property type="match status" value="1"/>
</dbReference>
<reference evidence="5 6" key="1">
    <citation type="submission" date="2019-02" db="EMBL/GenBank/DDBJ databases">
        <title>Genome sequencing of the rare red list fungi Dentipellis fragilis.</title>
        <authorList>
            <person name="Buettner E."/>
            <person name="Kellner H."/>
        </authorList>
    </citation>
    <scope>NUCLEOTIDE SEQUENCE [LARGE SCALE GENOMIC DNA]</scope>
    <source>
        <strain evidence="5 6">DSM 105465</strain>
    </source>
</reference>
<feature type="compositionally biased region" description="Acidic residues" evidence="4">
    <location>
        <begin position="683"/>
        <end position="707"/>
    </location>
</feature>
<sequence>MSRGRPQLNRGLEEAAVLIASSDPSKRKISKTERFLDRSGDLIGAASGLAAANTVVQNNASAIVSVLKLEAGDFIQASKILVSALDEVAKLHPFISVAVLVFKTAVNLVIKRRENDGKVLALNVQMRDMMSTLLMLKGLTNSESDDAQPKEMTIETRLADRMTAMVTSMKDCSKVCDSYNKNRVVLKILSSYKWEQKFAAIAKQFATHSAKLQDDLSMYSSIGINAANKSLAVLSEKMDEVMATVFKTFQSAEERQIGALVASKGGPEKVAGDNAALEQLLLKQKELEDGPGKKDHTGTMTVSELRKDMRKDVQTVLDENSRAFSQKFEIQQRQIAEEMKNAVFEARDDIIDAVLAGPYERDMRAIWKDMGWKGSVKARHLVLAVHDHFTEQRQTRRPANGSLPEDTDAVKTNTSDEWALEYINIIRIQPLIEAMDDDVSSFVTISEVNAFTRARPVDWSLPYWIAYNTIGVELSINFYYHRLNRMQLEIFQASKHVLPANRNAVNNFISSPYVDAFDGILSGIQESVTERSFDWDTDPLFLKFRSYILDEEERMRVVLESFDYYLDDESTLRLVSDTSRPEKYVLAVLCILYNRYLQIVEEASKRVLEEDALSSIDESLDTIWTVIVNRAVSLRAIFQLQNLNCNDQMEKYCFGMYRFALEDVTYEGKYWQQRGDFSLNGYEDSESDTSSDTDGQESENSFAEEDTPPVSAFTADGYADIPSPLDSASVAMGIPSYESRPGSEAAPPTGNTEFEFAPESGLDRFFRPKMDDFPVYRTPPAVYISSEVSPPSASSRSIIGIWSGRHLENSVPGSAFTFTVSEEEPDGSFTGFGIDNIGNFLFKGSRDQDKMELTKTYTPKIESSDTFKGTFNDSFDRVDGEWGSIDGGAGAFFFLKKPLVYVVCRPEDEGFEANKPRALWKFAMDAAMRVARRKVFTWSTIRERRDTRRRFLELQLKSTEFSGLERDEFEELEHLNFVTDPEDLGYWLAILRFIRPPTFCDNCHTVPIKTTRMTCLECSQGDTTDFCVDCFDQSVRIDRDNVKALHTSAHSILQLRSTTPARYSYFILDKARSIVSLAQSRLRPLGREGPKTPTTPSRPKSAQLSIESKCMSCSMSVSAPFWCCLTCEDPHEEGVPAVVCLDCNSRVEKEEPWLFERVVSSPEVHNWAHSLVLVHSPQDEALEVSTEERLQSLEDTLQLLGHRIEGVESMITTRFQAMERLVMELVDASSRDQVGH</sequence>
<dbReference type="AlphaFoldDB" id="A0A4Y9YIL4"/>
<feature type="region of interest" description="Disordered" evidence="4">
    <location>
        <begin position="681"/>
        <end position="716"/>
    </location>
</feature>
<dbReference type="STRING" id="205917.A0A4Y9YIL4"/>
<keyword evidence="3" id="KW-0862">Zinc</keyword>
<dbReference type="InterPro" id="IPR043145">
    <property type="entry name" value="Znf_ZZ_sf"/>
</dbReference>
<comment type="caution">
    <text evidence="5">The sequence shown here is derived from an EMBL/GenBank/DDBJ whole genome shotgun (WGS) entry which is preliminary data.</text>
</comment>
<dbReference type="Proteomes" id="UP000298327">
    <property type="component" value="Unassembled WGS sequence"/>
</dbReference>
<protein>
    <submittedName>
        <fullName evidence="5">Uncharacterized protein</fullName>
    </submittedName>
</protein>
<gene>
    <name evidence="5" type="ORF">EVG20_g6725</name>
</gene>
<evidence type="ECO:0000313" key="6">
    <source>
        <dbReference type="Proteomes" id="UP000298327"/>
    </source>
</evidence>
<keyword evidence="1" id="KW-0479">Metal-binding</keyword>
<organism evidence="5 6">
    <name type="scientific">Dentipellis fragilis</name>
    <dbReference type="NCBI Taxonomy" id="205917"/>
    <lineage>
        <taxon>Eukaryota</taxon>
        <taxon>Fungi</taxon>
        <taxon>Dikarya</taxon>
        <taxon>Basidiomycota</taxon>
        <taxon>Agaricomycotina</taxon>
        <taxon>Agaricomycetes</taxon>
        <taxon>Russulales</taxon>
        <taxon>Hericiaceae</taxon>
        <taxon>Dentipellis</taxon>
    </lineage>
</organism>
<dbReference type="GO" id="GO:0008270">
    <property type="term" value="F:zinc ion binding"/>
    <property type="evidence" value="ECO:0007669"/>
    <property type="project" value="UniProtKB-KW"/>
</dbReference>
<accession>A0A4Y9YIL4</accession>
<proteinExistence type="predicted"/>
<evidence type="ECO:0000256" key="3">
    <source>
        <dbReference type="ARBA" id="ARBA00022833"/>
    </source>
</evidence>
<name>A0A4Y9YIL4_9AGAM</name>
<dbReference type="SUPFAM" id="SSF57850">
    <property type="entry name" value="RING/U-box"/>
    <property type="match status" value="1"/>
</dbReference>
<evidence type="ECO:0000256" key="1">
    <source>
        <dbReference type="ARBA" id="ARBA00022723"/>
    </source>
</evidence>
<dbReference type="EMBL" id="SEOQ01000466">
    <property type="protein sequence ID" value="TFY62376.1"/>
    <property type="molecule type" value="Genomic_DNA"/>
</dbReference>
<dbReference type="OrthoDB" id="2122982at2759"/>
<evidence type="ECO:0000256" key="2">
    <source>
        <dbReference type="ARBA" id="ARBA00022771"/>
    </source>
</evidence>
<evidence type="ECO:0000256" key="4">
    <source>
        <dbReference type="SAM" id="MobiDB-lite"/>
    </source>
</evidence>
<evidence type="ECO:0000313" key="5">
    <source>
        <dbReference type="EMBL" id="TFY62376.1"/>
    </source>
</evidence>
<keyword evidence="2" id="KW-0863">Zinc-finger</keyword>